<reference evidence="1 2" key="1">
    <citation type="submission" date="2022-12" db="EMBL/GenBank/DDBJ databases">
        <title>Chromosome-level genome of Tegillarca granosa.</title>
        <authorList>
            <person name="Kim J."/>
        </authorList>
    </citation>
    <scope>NUCLEOTIDE SEQUENCE [LARGE SCALE GENOMIC DNA]</scope>
    <source>
        <strain evidence="1">Teg-2019</strain>
        <tissue evidence="1">Adductor muscle</tissue>
    </source>
</reference>
<name>A0ABQ9FHZ5_TEGGR</name>
<evidence type="ECO:0000313" key="1">
    <source>
        <dbReference type="EMBL" id="KAJ8315343.1"/>
    </source>
</evidence>
<accession>A0ABQ9FHZ5</accession>
<gene>
    <name evidence="1" type="ORF">KUTeg_007493</name>
</gene>
<dbReference type="Proteomes" id="UP001217089">
    <property type="component" value="Unassembled WGS sequence"/>
</dbReference>
<protein>
    <submittedName>
        <fullName evidence="1">Uncharacterized protein</fullName>
    </submittedName>
</protein>
<keyword evidence="2" id="KW-1185">Reference proteome</keyword>
<comment type="caution">
    <text evidence="1">The sequence shown here is derived from an EMBL/GenBank/DDBJ whole genome shotgun (WGS) entry which is preliminary data.</text>
</comment>
<sequence>MHIIAGLYALYEGIDDEYDVRIKEVKAPPLTPLPICFWYFRLLRKIKSFCHIEAENLYKVKV</sequence>
<evidence type="ECO:0000313" key="2">
    <source>
        <dbReference type="Proteomes" id="UP001217089"/>
    </source>
</evidence>
<proteinExistence type="predicted"/>
<dbReference type="EMBL" id="JARBDR010000337">
    <property type="protein sequence ID" value="KAJ8315343.1"/>
    <property type="molecule type" value="Genomic_DNA"/>
</dbReference>
<organism evidence="1 2">
    <name type="scientific">Tegillarca granosa</name>
    <name type="common">Malaysian cockle</name>
    <name type="synonym">Anadara granosa</name>
    <dbReference type="NCBI Taxonomy" id="220873"/>
    <lineage>
        <taxon>Eukaryota</taxon>
        <taxon>Metazoa</taxon>
        <taxon>Spiralia</taxon>
        <taxon>Lophotrochozoa</taxon>
        <taxon>Mollusca</taxon>
        <taxon>Bivalvia</taxon>
        <taxon>Autobranchia</taxon>
        <taxon>Pteriomorphia</taxon>
        <taxon>Arcoida</taxon>
        <taxon>Arcoidea</taxon>
        <taxon>Arcidae</taxon>
        <taxon>Tegillarca</taxon>
    </lineage>
</organism>